<keyword evidence="4" id="KW-0678">Repressor</keyword>
<dbReference type="PANTHER" id="PTHR33202">
    <property type="entry name" value="ZINC UPTAKE REGULATION PROTEIN"/>
    <property type="match status" value="1"/>
</dbReference>
<dbReference type="GO" id="GO:1900376">
    <property type="term" value="P:regulation of secondary metabolite biosynthetic process"/>
    <property type="evidence" value="ECO:0007669"/>
    <property type="project" value="TreeGrafter"/>
</dbReference>
<gene>
    <name evidence="11" type="ORF">ISALK_11810</name>
</gene>
<feature type="binding site" evidence="10">
    <location>
        <position position="131"/>
    </location>
    <ligand>
        <name>Zn(2+)</name>
        <dbReference type="ChEBI" id="CHEBI:29105"/>
    </ligand>
</feature>
<keyword evidence="8" id="KW-0238">DNA-binding</keyword>
<dbReference type="RefSeq" id="WP_160722578.1">
    <property type="nucleotide sequence ID" value="NZ_SUMG01000018.1"/>
</dbReference>
<keyword evidence="7" id="KW-0805">Transcription regulation</keyword>
<comment type="caution">
    <text evidence="11">The sequence shown here is derived from an EMBL/GenBank/DDBJ whole genome shotgun (WGS) entry which is preliminary data.</text>
</comment>
<evidence type="ECO:0000256" key="10">
    <source>
        <dbReference type="PIRSR" id="PIRSR602481-1"/>
    </source>
</evidence>
<sequence length="138" mass="15802">MNKLIETLKENDCKVTLQRIAIYETLKDTKTHPNAETIYKQLSPKYPTISLATVYKSLELFVSLGLIQAINVEENSFRYDGNSKPHPHLICSNCKKVEDLDEHPFSDLGQQVEALSGYQIEKQQLNFYGYCPDCIQKS</sequence>
<dbReference type="SUPFAM" id="SSF46785">
    <property type="entry name" value="Winged helix' DNA-binding domain"/>
    <property type="match status" value="1"/>
</dbReference>
<evidence type="ECO:0000256" key="5">
    <source>
        <dbReference type="ARBA" id="ARBA00022723"/>
    </source>
</evidence>
<dbReference type="Proteomes" id="UP000449710">
    <property type="component" value="Unassembled WGS sequence"/>
</dbReference>
<dbReference type="PANTHER" id="PTHR33202:SF8">
    <property type="entry name" value="PEROXIDE-RESPONSIVE REPRESSOR PERR"/>
    <property type="match status" value="1"/>
</dbReference>
<feature type="binding site" evidence="10">
    <location>
        <position position="134"/>
    </location>
    <ligand>
        <name>Zn(2+)</name>
        <dbReference type="ChEBI" id="CHEBI:29105"/>
    </ligand>
</feature>
<evidence type="ECO:0000313" key="12">
    <source>
        <dbReference type="Proteomes" id="UP000449710"/>
    </source>
</evidence>
<dbReference type="InterPro" id="IPR002481">
    <property type="entry name" value="FUR"/>
</dbReference>
<dbReference type="GO" id="GO:0045892">
    <property type="term" value="P:negative regulation of DNA-templated transcription"/>
    <property type="evidence" value="ECO:0007669"/>
    <property type="project" value="TreeGrafter"/>
</dbReference>
<accession>A0AA44BFR0</accession>
<dbReference type="AlphaFoldDB" id="A0AA44BFR0"/>
<reference evidence="11 12" key="1">
    <citation type="submission" date="2019-04" db="EMBL/GenBank/DDBJ databases">
        <title>Isachenkonia alkalipeptolytica gen. nov. sp. nov. a new anaerobic, alkiliphilic organothrophic bacterium capable to reduce synthesized ferrihydrite isolated from a soda lake.</title>
        <authorList>
            <person name="Toshchakov S.V."/>
            <person name="Zavarzina D.G."/>
            <person name="Zhilina T.N."/>
            <person name="Kostrikina N.A."/>
            <person name="Kublanov I.V."/>
        </authorList>
    </citation>
    <scope>NUCLEOTIDE SEQUENCE [LARGE SCALE GENOMIC DNA]</scope>
    <source>
        <strain evidence="11 12">Z-1701</strain>
    </source>
</reference>
<protein>
    <submittedName>
        <fullName evidence="11">Transcriptional repressor</fullName>
    </submittedName>
</protein>
<feature type="binding site" evidence="10">
    <location>
        <position position="91"/>
    </location>
    <ligand>
        <name>Zn(2+)</name>
        <dbReference type="ChEBI" id="CHEBI:29105"/>
    </ligand>
</feature>
<name>A0AA44BFR0_9CLOT</name>
<dbReference type="InterPro" id="IPR036388">
    <property type="entry name" value="WH-like_DNA-bd_sf"/>
</dbReference>
<evidence type="ECO:0000256" key="1">
    <source>
        <dbReference type="ARBA" id="ARBA00004496"/>
    </source>
</evidence>
<feature type="binding site" evidence="10">
    <location>
        <position position="94"/>
    </location>
    <ligand>
        <name>Zn(2+)</name>
        <dbReference type="ChEBI" id="CHEBI:29105"/>
    </ligand>
</feature>
<dbReference type="InterPro" id="IPR036390">
    <property type="entry name" value="WH_DNA-bd_sf"/>
</dbReference>
<keyword evidence="3" id="KW-0963">Cytoplasm</keyword>
<organism evidence="11 12">
    <name type="scientific">Isachenkonia alkalipeptolytica</name>
    <dbReference type="NCBI Taxonomy" id="2565777"/>
    <lineage>
        <taxon>Bacteria</taxon>
        <taxon>Bacillati</taxon>
        <taxon>Bacillota</taxon>
        <taxon>Clostridia</taxon>
        <taxon>Eubacteriales</taxon>
        <taxon>Clostridiaceae</taxon>
        <taxon>Isachenkonia</taxon>
    </lineage>
</organism>
<proteinExistence type="inferred from homology"/>
<comment type="subcellular location">
    <subcellularLocation>
        <location evidence="1">Cytoplasm</location>
    </subcellularLocation>
</comment>
<dbReference type="Gene3D" id="3.30.1490.190">
    <property type="match status" value="1"/>
</dbReference>
<dbReference type="CDD" id="cd07153">
    <property type="entry name" value="Fur_like"/>
    <property type="match status" value="1"/>
</dbReference>
<dbReference type="GO" id="GO:0005737">
    <property type="term" value="C:cytoplasm"/>
    <property type="evidence" value="ECO:0007669"/>
    <property type="project" value="UniProtKB-SubCell"/>
</dbReference>
<evidence type="ECO:0000256" key="7">
    <source>
        <dbReference type="ARBA" id="ARBA00023015"/>
    </source>
</evidence>
<dbReference type="Pfam" id="PF01475">
    <property type="entry name" value="FUR"/>
    <property type="match status" value="1"/>
</dbReference>
<evidence type="ECO:0000256" key="2">
    <source>
        <dbReference type="ARBA" id="ARBA00007957"/>
    </source>
</evidence>
<dbReference type="GO" id="GO:0000976">
    <property type="term" value="F:transcription cis-regulatory region binding"/>
    <property type="evidence" value="ECO:0007669"/>
    <property type="project" value="TreeGrafter"/>
</dbReference>
<keyword evidence="6 10" id="KW-0862">Zinc</keyword>
<dbReference type="FunFam" id="1.10.10.10:FF:000007">
    <property type="entry name" value="Ferric uptake regulation protein"/>
    <property type="match status" value="1"/>
</dbReference>
<evidence type="ECO:0000256" key="9">
    <source>
        <dbReference type="ARBA" id="ARBA00023163"/>
    </source>
</evidence>
<keyword evidence="9" id="KW-0804">Transcription</keyword>
<keyword evidence="12" id="KW-1185">Reference proteome</keyword>
<dbReference type="GO" id="GO:0008270">
    <property type="term" value="F:zinc ion binding"/>
    <property type="evidence" value="ECO:0007669"/>
    <property type="project" value="TreeGrafter"/>
</dbReference>
<dbReference type="InterPro" id="IPR043135">
    <property type="entry name" value="Fur_C"/>
</dbReference>
<comment type="similarity">
    <text evidence="2">Belongs to the Fur family.</text>
</comment>
<dbReference type="EMBL" id="SUMG01000018">
    <property type="protein sequence ID" value="NBG89175.1"/>
    <property type="molecule type" value="Genomic_DNA"/>
</dbReference>
<evidence type="ECO:0000256" key="8">
    <source>
        <dbReference type="ARBA" id="ARBA00023125"/>
    </source>
</evidence>
<evidence type="ECO:0000256" key="4">
    <source>
        <dbReference type="ARBA" id="ARBA00022491"/>
    </source>
</evidence>
<dbReference type="Gene3D" id="1.10.10.10">
    <property type="entry name" value="Winged helix-like DNA-binding domain superfamily/Winged helix DNA-binding domain"/>
    <property type="match status" value="1"/>
</dbReference>
<evidence type="ECO:0000256" key="6">
    <source>
        <dbReference type="ARBA" id="ARBA00022833"/>
    </source>
</evidence>
<evidence type="ECO:0000256" key="3">
    <source>
        <dbReference type="ARBA" id="ARBA00022490"/>
    </source>
</evidence>
<evidence type="ECO:0000313" key="11">
    <source>
        <dbReference type="EMBL" id="NBG89175.1"/>
    </source>
</evidence>
<dbReference type="GO" id="GO:0003700">
    <property type="term" value="F:DNA-binding transcription factor activity"/>
    <property type="evidence" value="ECO:0007669"/>
    <property type="project" value="InterPro"/>
</dbReference>
<keyword evidence="5 10" id="KW-0479">Metal-binding</keyword>
<comment type="cofactor">
    <cofactor evidence="10">
        <name>Zn(2+)</name>
        <dbReference type="ChEBI" id="CHEBI:29105"/>
    </cofactor>
    <text evidence="10">Binds 1 zinc ion per subunit.</text>
</comment>